<evidence type="ECO:0000313" key="14">
    <source>
        <dbReference type="EMBL" id="PWR71448.1"/>
    </source>
</evidence>
<evidence type="ECO:0000256" key="11">
    <source>
        <dbReference type="ARBA" id="ARBA00049047"/>
    </source>
</evidence>
<dbReference type="EC" id="4.2.1.20" evidence="12"/>
<evidence type="ECO:0000256" key="8">
    <source>
        <dbReference type="ARBA" id="ARBA00022898"/>
    </source>
</evidence>
<dbReference type="Proteomes" id="UP000245657">
    <property type="component" value="Unassembled WGS sequence"/>
</dbReference>
<dbReference type="RefSeq" id="WP_109969066.1">
    <property type="nucleotide sequence ID" value="NZ_CP176093.1"/>
</dbReference>
<evidence type="ECO:0000313" key="15">
    <source>
        <dbReference type="Proteomes" id="UP000245657"/>
    </source>
</evidence>
<evidence type="ECO:0000259" key="13">
    <source>
        <dbReference type="Pfam" id="PF00291"/>
    </source>
</evidence>
<proteinExistence type="inferred from homology"/>
<comment type="catalytic activity">
    <reaction evidence="11 12">
        <text>(1S,2R)-1-C-(indol-3-yl)glycerol 3-phosphate + L-serine = D-glyceraldehyde 3-phosphate + L-tryptophan + H2O</text>
        <dbReference type="Rhea" id="RHEA:10532"/>
        <dbReference type="ChEBI" id="CHEBI:15377"/>
        <dbReference type="ChEBI" id="CHEBI:33384"/>
        <dbReference type="ChEBI" id="CHEBI:57912"/>
        <dbReference type="ChEBI" id="CHEBI:58866"/>
        <dbReference type="ChEBI" id="CHEBI:59776"/>
        <dbReference type="EC" id="4.2.1.20"/>
    </reaction>
</comment>
<keyword evidence="6 12" id="KW-0028">Amino-acid biosynthesis</keyword>
<dbReference type="Gene3D" id="3.40.50.1100">
    <property type="match status" value="2"/>
</dbReference>
<dbReference type="UniPathway" id="UPA00035">
    <property type="reaction ID" value="UER00044"/>
</dbReference>
<dbReference type="AlphaFoldDB" id="A0A2V2N4K6"/>
<dbReference type="CDD" id="cd06446">
    <property type="entry name" value="Trp-synth_B"/>
    <property type="match status" value="1"/>
</dbReference>
<dbReference type="InterPro" id="IPR001926">
    <property type="entry name" value="TrpB-like_PALP"/>
</dbReference>
<dbReference type="OrthoDB" id="371827at2157"/>
<keyword evidence="10 12" id="KW-0456">Lyase</keyword>
<evidence type="ECO:0000256" key="2">
    <source>
        <dbReference type="ARBA" id="ARBA00002786"/>
    </source>
</evidence>
<evidence type="ECO:0000256" key="4">
    <source>
        <dbReference type="ARBA" id="ARBA00009982"/>
    </source>
</evidence>
<evidence type="ECO:0000256" key="5">
    <source>
        <dbReference type="ARBA" id="ARBA00011270"/>
    </source>
</evidence>
<keyword evidence="7 12" id="KW-0822">Tryptophan biosynthesis</keyword>
<evidence type="ECO:0000256" key="7">
    <source>
        <dbReference type="ARBA" id="ARBA00022822"/>
    </source>
</evidence>
<comment type="cofactor">
    <cofactor evidence="1 12">
        <name>pyridoxal 5'-phosphate</name>
        <dbReference type="ChEBI" id="CHEBI:597326"/>
    </cofactor>
</comment>
<dbReference type="NCBIfam" id="TIGR00263">
    <property type="entry name" value="trpB"/>
    <property type="match status" value="1"/>
</dbReference>
<name>A0A2V2N4K6_9EURY</name>
<feature type="domain" description="Tryptophan synthase beta chain-like PALP" evidence="13">
    <location>
        <begin position="51"/>
        <end position="369"/>
    </location>
</feature>
<evidence type="ECO:0000256" key="6">
    <source>
        <dbReference type="ARBA" id="ARBA00022605"/>
    </source>
</evidence>
<evidence type="ECO:0000256" key="9">
    <source>
        <dbReference type="ARBA" id="ARBA00023141"/>
    </source>
</evidence>
<accession>A0A2V2N4K6</accession>
<evidence type="ECO:0000256" key="12">
    <source>
        <dbReference type="HAMAP-Rule" id="MF_00133"/>
    </source>
</evidence>
<dbReference type="PROSITE" id="PS00168">
    <property type="entry name" value="TRP_SYNTHASE_BETA"/>
    <property type="match status" value="1"/>
</dbReference>
<dbReference type="EMBL" id="QGMY01000008">
    <property type="protein sequence ID" value="PWR71448.1"/>
    <property type="molecule type" value="Genomic_DNA"/>
</dbReference>
<dbReference type="GO" id="GO:0005737">
    <property type="term" value="C:cytoplasm"/>
    <property type="evidence" value="ECO:0007669"/>
    <property type="project" value="TreeGrafter"/>
</dbReference>
<comment type="pathway">
    <text evidence="3 12">Amino-acid biosynthesis; L-tryptophan biosynthesis; L-tryptophan from chorismate: step 5/5.</text>
</comment>
<reference evidence="14 15" key="1">
    <citation type="submission" date="2018-05" db="EMBL/GenBank/DDBJ databases">
        <title>Draft genome of Methanospirillum lacunae Ki8-1.</title>
        <authorList>
            <person name="Dueholm M.S."/>
            <person name="Nielsen P.H."/>
            <person name="Bakmann L.F."/>
            <person name="Otzen D.E."/>
        </authorList>
    </citation>
    <scope>NUCLEOTIDE SEQUENCE [LARGE SCALE GENOMIC DNA]</scope>
    <source>
        <strain evidence="14 15">Ki8-1</strain>
    </source>
</reference>
<dbReference type="FunFam" id="3.40.50.1100:FF:000004">
    <property type="entry name" value="Tryptophan synthase beta chain"/>
    <property type="match status" value="1"/>
</dbReference>
<dbReference type="PANTHER" id="PTHR48077:SF3">
    <property type="entry name" value="TRYPTOPHAN SYNTHASE"/>
    <property type="match status" value="1"/>
</dbReference>
<sequence>MKLQTRFGEYGGCYVPETLIAALEELENAYLNILPSEKFQNELKQYLTEFAGRETPLTYCKNMSADLGCRVYLKREDLLHSGAHKLNNGIGQALLAKFMGKKRLIAETGAGQHGVATAIAGAALGMSVEVYMGEVDVARQALNVARMEMMGAKVIPVKSGTKTLKDAINEAFRDWVATVGDTHYLIGTVVGPHPFPLVVRDLQSVIGTETRKQILEKEGRMPTAIIACIGGGSNAIGMFHPFVGDKVTLIGVEAGGEGLDKKHGATLCGGSPGVLHGNFSYILQDSYGQIQESHSVSAGLDYPGVGPEHSMHKDSGRVTYTSVTDDEALDAFLYLSRTEGIIPALESSHAVAYARKLGPTLKEDDILIINLSGRGDKDVAQVIEQMQMRGVAL</sequence>
<dbReference type="PIRSF" id="PIRSF001413">
    <property type="entry name" value="Trp_syn_beta"/>
    <property type="match status" value="1"/>
</dbReference>
<evidence type="ECO:0000256" key="1">
    <source>
        <dbReference type="ARBA" id="ARBA00001933"/>
    </source>
</evidence>
<keyword evidence="9 12" id="KW-0057">Aromatic amino acid biosynthesis</keyword>
<feature type="modified residue" description="N6-(pyridoxal phosphate)lysine" evidence="12">
    <location>
        <position position="85"/>
    </location>
</feature>
<keyword evidence="8 12" id="KW-0663">Pyridoxal phosphate</keyword>
<comment type="function">
    <text evidence="2 12">The beta subunit is responsible for the synthesis of L-tryptophan from indole and L-serine.</text>
</comment>
<dbReference type="HAMAP" id="MF_00133">
    <property type="entry name" value="Trp_synth_beta"/>
    <property type="match status" value="1"/>
</dbReference>
<dbReference type="PANTHER" id="PTHR48077">
    <property type="entry name" value="TRYPTOPHAN SYNTHASE-RELATED"/>
    <property type="match status" value="1"/>
</dbReference>
<protein>
    <recommendedName>
        <fullName evidence="12">Tryptophan synthase beta chain</fullName>
        <ecNumber evidence="12">4.2.1.20</ecNumber>
    </recommendedName>
</protein>
<dbReference type="SUPFAM" id="SSF53686">
    <property type="entry name" value="Tryptophan synthase beta subunit-like PLP-dependent enzymes"/>
    <property type="match status" value="1"/>
</dbReference>
<evidence type="ECO:0000256" key="3">
    <source>
        <dbReference type="ARBA" id="ARBA00004733"/>
    </source>
</evidence>
<comment type="similarity">
    <text evidence="4 12">Belongs to the TrpB family.</text>
</comment>
<dbReference type="GO" id="GO:0004834">
    <property type="term" value="F:tryptophan synthase activity"/>
    <property type="evidence" value="ECO:0007669"/>
    <property type="project" value="UniProtKB-UniRule"/>
</dbReference>
<dbReference type="InterPro" id="IPR023026">
    <property type="entry name" value="Trp_synth_beta/beta-like"/>
</dbReference>
<dbReference type="InterPro" id="IPR036052">
    <property type="entry name" value="TrpB-like_PALP_sf"/>
</dbReference>
<evidence type="ECO:0000256" key="10">
    <source>
        <dbReference type="ARBA" id="ARBA00023239"/>
    </source>
</evidence>
<keyword evidence="15" id="KW-1185">Reference proteome</keyword>
<comment type="caution">
    <text evidence="14">The sequence shown here is derived from an EMBL/GenBank/DDBJ whole genome shotgun (WGS) entry which is preliminary data.</text>
</comment>
<dbReference type="InterPro" id="IPR006653">
    <property type="entry name" value="Trp_synth_b_CS"/>
</dbReference>
<comment type="subunit">
    <text evidence="5 12">Tetramer of two alpha and two beta chains.</text>
</comment>
<dbReference type="InterPro" id="IPR006654">
    <property type="entry name" value="Trp_synth_beta"/>
</dbReference>
<dbReference type="GeneID" id="97550412"/>
<organism evidence="14 15">
    <name type="scientific">Methanospirillum lacunae</name>
    <dbReference type="NCBI Taxonomy" id="668570"/>
    <lineage>
        <taxon>Archaea</taxon>
        <taxon>Methanobacteriati</taxon>
        <taxon>Methanobacteriota</taxon>
        <taxon>Stenosarchaea group</taxon>
        <taxon>Methanomicrobia</taxon>
        <taxon>Methanomicrobiales</taxon>
        <taxon>Methanospirillaceae</taxon>
        <taxon>Methanospirillum</taxon>
    </lineage>
</organism>
<dbReference type="FunFam" id="3.40.50.1100:FF:000001">
    <property type="entry name" value="Tryptophan synthase beta chain"/>
    <property type="match status" value="1"/>
</dbReference>
<dbReference type="Pfam" id="PF00291">
    <property type="entry name" value="PALP"/>
    <property type="match status" value="1"/>
</dbReference>
<gene>
    <name evidence="12 14" type="primary">trpB</name>
    <name evidence="14" type="ORF">DK846_11325</name>
</gene>